<dbReference type="CDD" id="cd02440">
    <property type="entry name" value="AdoMet_MTases"/>
    <property type="match status" value="1"/>
</dbReference>
<evidence type="ECO:0000256" key="2">
    <source>
        <dbReference type="ARBA" id="ARBA00022603"/>
    </source>
</evidence>
<dbReference type="STRING" id="69279.BG36_19840"/>
<proteinExistence type="inferred from homology"/>
<dbReference type="SUPFAM" id="SSF53335">
    <property type="entry name" value="S-adenosyl-L-methionine-dependent methyltransferases"/>
    <property type="match status" value="1"/>
</dbReference>
<name>A0A011SQ54_9HYPH</name>
<evidence type="ECO:0000259" key="6">
    <source>
        <dbReference type="Pfam" id="PF13847"/>
    </source>
</evidence>
<comment type="similarity">
    <text evidence="5">Belongs to the methyltransferase superfamily. Tam family.</text>
</comment>
<comment type="function">
    <text evidence="5">Catalyzes the S-adenosylmethionine monomethyl esterification of trans-aconitate.</text>
</comment>
<evidence type="ECO:0000256" key="4">
    <source>
        <dbReference type="ARBA" id="ARBA00022691"/>
    </source>
</evidence>
<dbReference type="HOGENOM" id="CLU_037990_5_2_5"/>
<comment type="caution">
    <text evidence="7">The sequence shown here is derived from an EMBL/GenBank/DDBJ whole genome shotgun (WGS) entry which is preliminary data.</text>
</comment>
<dbReference type="InterPro" id="IPR023149">
    <property type="entry name" value="Trans_acon_MeTrfase_C"/>
</dbReference>
<keyword evidence="4 5" id="KW-0949">S-adenosyl-L-methionine</keyword>
<dbReference type="PANTHER" id="PTHR43861:SF1">
    <property type="entry name" value="TRANS-ACONITATE 2-METHYLTRANSFERASE"/>
    <property type="match status" value="1"/>
</dbReference>
<dbReference type="Pfam" id="PF13847">
    <property type="entry name" value="Methyltransf_31"/>
    <property type="match status" value="1"/>
</dbReference>
<dbReference type="Proteomes" id="UP000019849">
    <property type="component" value="Unassembled WGS sequence"/>
</dbReference>
<dbReference type="EMBL" id="JENY01000047">
    <property type="protein sequence ID" value="EXL01304.1"/>
    <property type="molecule type" value="Genomic_DNA"/>
</dbReference>
<dbReference type="Gene3D" id="3.40.50.150">
    <property type="entry name" value="Vaccinia Virus protein VP39"/>
    <property type="match status" value="1"/>
</dbReference>
<organism evidence="7 8">
    <name type="scientific">Aquamicrobium defluvii</name>
    <dbReference type="NCBI Taxonomy" id="69279"/>
    <lineage>
        <taxon>Bacteria</taxon>
        <taxon>Pseudomonadati</taxon>
        <taxon>Pseudomonadota</taxon>
        <taxon>Alphaproteobacteria</taxon>
        <taxon>Hyphomicrobiales</taxon>
        <taxon>Phyllobacteriaceae</taxon>
        <taxon>Aquamicrobium</taxon>
    </lineage>
</organism>
<evidence type="ECO:0000256" key="3">
    <source>
        <dbReference type="ARBA" id="ARBA00022679"/>
    </source>
</evidence>
<dbReference type="GO" id="GO:0032259">
    <property type="term" value="P:methylation"/>
    <property type="evidence" value="ECO:0007669"/>
    <property type="project" value="UniProtKB-KW"/>
</dbReference>
<dbReference type="InterPro" id="IPR025714">
    <property type="entry name" value="Methyltranfer_dom"/>
</dbReference>
<protein>
    <recommendedName>
        <fullName evidence="5">Trans-aconitate 2-methyltransferase</fullName>
        <ecNumber evidence="5">2.1.1.144</ecNumber>
    </recommendedName>
</protein>
<sequence>MKDWSAAQYLKFEDERTRPSRDLLAQVPAVEPERVVDIGCGPGNSTELLAARWPQAEVSGIDTSPDMLDKARKRLPGLHFDLADAESWVPSQKADVLFANAVFQWLPNHPQVLVRLMEQLVPGGTLAVQMPDNLGEPSHRLMRETAAEMPFASKIADAARDPLPPVRLYYDLLTPLSARLDIWHTFYNHPLAGPDAIVEWLKSTGLKPFIDPLEEDERQAFLSRYLEKIAAAYPPAADGKVLLRFPRLFIVAVRKG</sequence>
<dbReference type="GO" id="GO:0030798">
    <property type="term" value="F:trans-aconitate 2-methyltransferase activity"/>
    <property type="evidence" value="ECO:0007669"/>
    <property type="project" value="UniProtKB-UniRule"/>
</dbReference>
<dbReference type="PANTHER" id="PTHR43861">
    <property type="entry name" value="TRANS-ACONITATE 2-METHYLTRANSFERASE-RELATED"/>
    <property type="match status" value="1"/>
</dbReference>
<dbReference type="InterPro" id="IPR029063">
    <property type="entry name" value="SAM-dependent_MTases_sf"/>
</dbReference>
<dbReference type="HAMAP" id="MF_00560">
    <property type="entry name" value="Tran_acon_Me_trans"/>
    <property type="match status" value="1"/>
</dbReference>
<accession>A0A011SQ54</accession>
<feature type="domain" description="Methyltransferase" evidence="6">
    <location>
        <begin position="33"/>
        <end position="144"/>
    </location>
</feature>
<dbReference type="NCBIfam" id="NF002463">
    <property type="entry name" value="PRK01683.1"/>
    <property type="match status" value="1"/>
</dbReference>
<dbReference type="EC" id="2.1.1.144" evidence="5"/>
<dbReference type="AlphaFoldDB" id="A0A011SQ54"/>
<keyword evidence="1 5" id="KW-0963">Cytoplasm</keyword>
<gene>
    <name evidence="5" type="primary">tam</name>
    <name evidence="7" type="ORF">BG36_19840</name>
</gene>
<comment type="catalytic activity">
    <reaction evidence="5">
        <text>trans-aconitate + S-adenosyl-L-methionine = (E)-3-(methoxycarbonyl)pent-2-enedioate + S-adenosyl-L-homocysteine</text>
        <dbReference type="Rhea" id="RHEA:14969"/>
        <dbReference type="ChEBI" id="CHEBI:15708"/>
        <dbReference type="ChEBI" id="CHEBI:57470"/>
        <dbReference type="ChEBI" id="CHEBI:57856"/>
        <dbReference type="ChEBI" id="CHEBI:59789"/>
        <dbReference type="EC" id="2.1.1.144"/>
    </reaction>
</comment>
<reference evidence="7 8" key="1">
    <citation type="submission" date="2014-02" db="EMBL/GenBank/DDBJ databases">
        <title>Aquamicrobium defluvii Genome sequencing.</title>
        <authorList>
            <person name="Wang X."/>
        </authorList>
    </citation>
    <scope>NUCLEOTIDE SEQUENCE [LARGE SCALE GENOMIC DNA]</scope>
    <source>
        <strain evidence="7 8">W13Z1</strain>
    </source>
</reference>
<dbReference type="InterPro" id="IPR023506">
    <property type="entry name" value="Trans-aconitate_MeTrfase"/>
</dbReference>
<dbReference type="RefSeq" id="WP_035033435.1">
    <property type="nucleotide sequence ID" value="NZ_KK073918.1"/>
</dbReference>
<dbReference type="eggNOG" id="COG4106">
    <property type="taxonomic scope" value="Bacteria"/>
</dbReference>
<evidence type="ECO:0000256" key="1">
    <source>
        <dbReference type="ARBA" id="ARBA00022490"/>
    </source>
</evidence>
<comment type="subcellular location">
    <subcellularLocation>
        <location evidence="5">Cytoplasm</location>
    </subcellularLocation>
</comment>
<evidence type="ECO:0000313" key="8">
    <source>
        <dbReference type="Proteomes" id="UP000019849"/>
    </source>
</evidence>
<dbReference type="PATRIC" id="fig|69279.3.peg.4814"/>
<keyword evidence="2 5" id="KW-0489">Methyltransferase</keyword>
<evidence type="ECO:0000256" key="5">
    <source>
        <dbReference type="HAMAP-Rule" id="MF_00560"/>
    </source>
</evidence>
<keyword evidence="3 5" id="KW-0808">Transferase</keyword>
<evidence type="ECO:0000313" key="7">
    <source>
        <dbReference type="EMBL" id="EXL01304.1"/>
    </source>
</evidence>
<dbReference type="GO" id="GO:0005737">
    <property type="term" value="C:cytoplasm"/>
    <property type="evidence" value="ECO:0007669"/>
    <property type="project" value="UniProtKB-SubCell"/>
</dbReference>
<dbReference type="Gene3D" id="1.10.150.290">
    <property type="entry name" value="S-adenosyl-L-methionine-dependent methyltransferases"/>
    <property type="match status" value="1"/>
</dbReference>